<dbReference type="Pfam" id="PF00595">
    <property type="entry name" value="PDZ"/>
    <property type="match status" value="1"/>
</dbReference>
<dbReference type="GO" id="GO:0005912">
    <property type="term" value="C:adherens junction"/>
    <property type="evidence" value="ECO:0007669"/>
    <property type="project" value="TreeGrafter"/>
</dbReference>
<reference evidence="9 10" key="1">
    <citation type="submission" date="2021-06" db="EMBL/GenBank/DDBJ databases">
        <authorList>
            <person name="Palmer J.M."/>
        </authorList>
    </citation>
    <scope>NUCLEOTIDE SEQUENCE [LARGE SCALE GENOMIC DNA]</scope>
    <source>
        <strain evidence="9 10">MEX-2019</strain>
        <tissue evidence="9">Muscle</tissue>
    </source>
</reference>
<dbReference type="PANTHER" id="PTHR15012:SF38">
    <property type="entry name" value="PROTEIN SHROOM2-LIKE ISOFORM X1"/>
    <property type="match status" value="1"/>
</dbReference>
<keyword evidence="10" id="KW-1185">Reference proteome</keyword>
<dbReference type="GO" id="GO:0043296">
    <property type="term" value="C:apical junction complex"/>
    <property type="evidence" value="ECO:0007669"/>
    <property type="project" value="TreeGrafter"/>
</dbReference>
<keyword evidence="7" id="KW-0206">Cytoskeleton</keyword>
<dbReference type="GO" id="GO:0016324">
    <property type="term" value="C:apical plasma membrane"/>
    <property type="evidence" value="ECO:0007669"/>
    <property type="project" value="TreeGrafter"/>
</dbReference>
<evidence type="ECO:0000256" key="6">
    <source>
        <dbReference type="ARBA" id="ARBA00023203"/>
    </source>
</evidence>
<evidence type="ECO:0000256" key="2">
    <source>
        <dbReference type="ARBA" id="ARBA00006469"/>
    </source>
</evidence>
<dbReference type="InterPro" id="IPR027685">
    <property type="entry name" value="Shroom_fam"/>
</dbReference>
<dbReference type="SUPFAM" id="SSF50156">
    <property type="entry name" value="PDZ domain-like"/>
    <property type="match status" value="1"/>
</dbReference>
<evidence type="ECO:0000256" key="5">
    <source>
        <dbReference type="ARBA" id="ARBA00022553"/>
    </source>
</evidence>
<name>A0AAV9RNB9_9TELE</name>
<dbReference type="GO" id="GO:0051015">
    <property type="term" value="F:actin filament binding"/>
    <property type="evidence" value="ECO:0007669"/>
    <property type="project" value="InterPro"/>
</dbReference>
<dbReference type="Proteomes" id="UP001311232">
    <property type="component" value="Unassembled WGS sequence"/>
</dbReference>
<accession>A0AAV9RNB9</accession>
<dbReference type="EMBL" id="JAHHUM010001566">
    <property type="protein sequence ID" value="KAK5610468.1"/>
    <property type="molecule type" value="Genomic_DNA"/>
</dbReference>
<keyword evidence="6" id="KW-0009">Actin-binding</keyword>
<gene>
    <name evidence="9" type="ORF">CRENBAI_004302</name>
</gene>
<comment type="subcellular location">
    <subcellularLocation>
        <location evidence="1">Cytoplasm</location>
        <location evidence="1">Cytoskeleton</location>
    </subcellularLocation>
</comment>
<comment type="caution">
    <text evidence="9">The sequence shown here is derived from an EMBL/GenBank/DDBJ whole genome shotgun (WGS) entry which is preliminary data.</text>
</comment>
<dbReference type="GO" id="GO:0030864">
    <property type="term" value="C:cortical actin cytoskeleton"/>
    <property type="evidence" value="ECO:0007669"/>
    <property type="project" value="TreeGrafter"/>
</dbReference>
<feature type="domain" description="PDZ" evidence="8">
    <location>
        <begin position="36"/>
        <end position="117"/>
    </location>
</feature>
<organism evidence="9 10">
    <name type="scientific">Crenichthys baileyi</name>
    <name type="common">White River springfish</name>
    <dbReference type="NCBI Taxonomy" id="28760"/>
    <lineage>
        <taxon>Eukaryota</taxon>
        <taxon>Metazoa</taxon>
        <taxon>Chordata</taxon>
        <taxon>Craniata</taxon>
        <taxon>Vertebrata</taxon>
        <taxon>Euteleostomi</taxon>
        <taxon>Actinopterygii</taxon>
        <taxon>Neopterygii</taxon>
        <taxon>Teleostei</taxon>
        <taxon>Neoteleostei</taxon>
        <taxon>Acanthomorphata</taxon>
        <taxon>Ovalentaria</taxon>
        <taxon>Atherinomorphae</taxon>
        <taxon>Cyprinodontiformes</taxon>
        <taxon>Goodeidae</taxon>
        <taxon>Crenichthys</taxon>
    </lineage>
</organism>
<dbReference type="SMART" id="SM00228">
    <property type="entry name" value="PDZ"/>
    <property type="match status" value="1"/>
</dbReference>
<keyword evidence="4" id="KW-0963">Cytoplasm</keyword>
<sequence>MDAVCYADNLRLSAGRMKWDRWRRAGMDRKEDDEELVEVLLEGSAPWGFTLRGGTEHREPLIITKVEEGSMAAAVRLRAGDEMVSVNATPLSGSRQEAISLVKGSQKTLTLVVRSDAISDIKAYTNRKCWASPSHTPVLDDRSEQRDKLCCPFQAELDTRIPTSKWQQSLTA</sequence>
<dbReference type="InterPro" id="IPR001478">
    <property type="entry name" value="PDZ"/>
</dbReference>
<dbReference type="PROSITE" id="PS50106">
    <property type="entry name" value="PDZ"/>
    <property type="match status" value="1"/>
</dbReference>
<evidence type="ECO:0000256" key="7">
    <source>
        <dbReference type="ARBA" id="ARBA00023212"/>
    </source>
</evidence>
<evidence type="ECO:0000313" key="9">
    <source>
        <dbReference type="EMBL" id="KAK5610468.1"/>
    </source>
</evidence>
<dbReference type="GO" id="GO:0007015">
    <property type="term" value="P:actin filament organization"/>
    <property type="evidence" value="ECO:0007669"/>
    <property type="project" value="TreeGrafter"/>
</dbReference>
<keyword evidence="5" id="KW-0597">Phosphoprotein</keyword>
<dbReference type="CDD" id="cd06750">
    <property type="entry name" value="PDZ_shroom2_3_4-like"/>
    <property type="match status" value="1"/>
</dbReference>
<evidence type="ECO:0000259" key="8">
    <source>
        <dbReference type="PROSITE" id="PS50106"/>
    </source>
</evidence>
<dbReference type="Gene3D" id="2.30.42.10">
    <property type="match status" value="1"/>
</dbReference>
<keyword evidence="3" id="KW-0217">Developmental protein</keyword>
<evidence type="ECO:0000256" key="1">
    <source>
        <dbReference type="ARBA" id="ARBA00004245"/>
    </source>
</evidence>
<evidence type="ECO:0000256" key="4">
    <source>
        <dbReference type="ARBA" id="ARBA00022490"/>
    </source>
</evidence>
<comment type="similarity">
    <text evidence="2">Belongs to the shroom family.</text>
</comment>
<protein>
    <recommendedName>
        <fullName evidence="8">PDZ domain-containing protein</fullName>
    </recommendedName>
</protein>
<dbReference type="PANTHER" id="PTHR15012">
    <property type="entry name" value="APICAL PROTEIN/SHROOM-RELATED"/>
    <property type="match status" value="1"/>
</dbReference>
<evidence type="ECO:0000256" key="3">
    <source>
        <dbReference type="ARBA" id="ARBA00022473"/>
    </source>
</evidence>
<dbReference type="InterPro" id="IPR036034">
    <property type="entry name" value="PDZ_sf"/>
</dbReference>
<evidence type="ECO:0000313" key="10">
    <source>
        <dbReference type="Proteomes" id="UP001311232"/>
    </source>
</evidence>
<dbReference type="AlphaFoldDB" id="A0AAV9RNB9"/>
<dbReference type="FunFam" id="2.30.42.10:FF:000100">
    <property type="entry name" value="Shroom family member 2"/>
    <property type="match status" value="1"/>
</dbReference>
<proteinExistence type="inferred from homology"/>